<keyword evidence="3" id="KW-1003">Cell membrane</keyword>
<feature type="transmembrane region" description="Helical" evidence="7">
    <location>
        <begin position="17"/>
        <end position="35"/>
    </location>
</feature>
<keyword evidence="6 7" id="KW-0472">Membrane</keyword>
<reference evidence="8" key="1">
    <citation type="journal article" date="2018" name="Environ. Microbiol.">
        <title>Sporulation capability and amylosome conservation among diverse human colonic and rumen isolates of the keystone starch-degrader Ruminococcus bromii.</title>
        <authorList>
            <person name="Mukhopadhya I."/>
            <person name="Morais S."/>
            <person name="Laverde-Gomez J."/>
            <person name="Sheridan P.O."/>
            <person name="Walker A.W."/>
            <person name="Kelly W."/>
            <person name="Klieve A.V."/>
            <person name="Ouwerkerk D."/>
            <person name="Duncan S.H."/>
            <person name="Louis P."/>
            <person name="Koropatkin N."/>
            <person name="Cockburn D."/>
            <person name="Kibler R."/>
            <person name="Cooper P.J."/>
            <person name="Sandoval C."/>
            <person name="Crost E."/>
            <person name="Juge N."/>
            <person name="Bayer E.A."/>
            <person name="Flint H.J."/>
        </authorList>
    </citation>
    <scope>NUCLEOTIDE SEQUENCE [LARGE SCALE GENOMIC DNA]</scope>
    <source>
        <strain evidence="8">ATCC 27255</strain>
    </source>
</reference>
<dbReference type="GO" id="GO:0015297">
    <property type="term" value="F:antiporter activity"/>
    <property type="evidence" value="ECO:0007669"/>
    <property type="project" value="InterPro"/>
</dbReference>
<keyword evidence="5 7" id="KW-1133">Transmembrane helix</keyword>
<dbReference type="GO" id="GO:0005886">
    <property type="term" value="C:plasma membrane"/>
    <property type="evidence" value="ECO:0007669"/>
    <property type="project" value="UniProtKB-SubCell"/>
</dbReference>
<dbReference type="AlphaFoldDB" id="A0A2N0UIR7"/>
<dbReference type="PANTHER" id="PTHR43549:SF2">
    <property type="entry name" value="MULTIDRUG RESISTANCE PROTEIN NORM-RELATED"/>
    <property type="match status" value="1"/>
</dbReference>
<feature type="transmembrane region" description="Helical" evidence="7">
    <location>
        <begin position="417"/>
        <end position="438"/>
    </location>
</feature>
<feature type="transmembrane region" description="Helical" evidence="7">
    <location>
        <begin position="324"/>
        <end position="341"/>
    </location>
</feature>
<sequence length="443" mass="48813">MGVKTENKMAYEPVNKLIIQMSAPPLISMFFQYSYNLVDSMFVAGINEQALAAVSLAFPITTLMNALSVWIGVGVNVLIAGYLGQKNQQKANSAAALGVVISVVVGVLINFLSLFIINPYYSAFTQNKEIFEYGIAYMSVCVFMQIPNMVHIVIQKILQATGNMIAPMWFQIAGVVFNFVFDPLLIFGIGPFPKMGVVGAAVATVLGYVVSTIIALIQLFLTKQKVKPVFKNCLEPQMIKLIFSYGLPSFVMNALGAFTVNFANMFLVRYSDTAVAFFGAYFKVQQLIFMTVNGLIQGCLPIMRFNYRAKEHGRLKQANKSGTIIATVMMIVGMLLVLIFPKEILFLFSASEEMCAFGVPAMRIMSLGFVFSGFSAMIATYEQATDSIMPGVVVQLLRQGVLLVPVIWLLNSTVQMTGIWLAFPITEFVTFLVAVVFAKIKNH</sequence>
<evidence type="ECO:0000256" key="4">
    <source>
        <dbReference type="ARBA" id="ARBA00022692"/>
    </source>
</evidence>
<feature type="transmembrane region" description="Helical" evidence="7">
    <location>
        <begin position="195"/>
        <end position="221"/>
    </location>
</feature>
<dbReference type="InterPro" id="IPR052031">
    <property type="entry name" value="Membrane_Transporter-Flippase"/>
</dbReference>
<feature type="transmembrane region" description="Helical" evidence="7">
    <location>
        <begin position="166"/>
        <end position="189"/>
    </location>
</feature>
<dbReference type="RefSeq" id="WP_101029668.1">
    <property type="nucleotide sequence ID" value="NZ_CABMMZ010000073.1"/>
</dbReference>
<dbReference type="Proteomes" id="UP000233425">
    <property type="component" value="Unassembled WGS sequence"/>
</dbReference>
<gene>
    <name evidence="8" type="primary">mepA_8</name>
    <name evidence="8" type="ORF">RBATCC27255_01749</name>
</gene>
<dbReference type="NCBIfam" id="TIGR00797">
    <property type="entry name" value="matE"/>
    <property type="match status" value="1"/>
</dbReference>
<keyword evidence="2" id="KW-0813">Transport</keyword>
<evidence type="ECO:0000256" key="3">
    <source>
        <dbReference type="ARBA" id="ARBA00022475"/>
    </source>
</evidence>
<feature type="transmembrane region" description="Helical" evidence="7">
    <location>
        <begin position="95"/>
        <end position="121"/>
    </location>
</feature>
<organism evidence="8 9">
    <name type="scientific">Ruminococcus bromii</name>
    <dbReference type="NCBI Taxonomy" id="40518"/>
    <lineage>
        <taxon>Bacteria</taxon>
        <taxon>Bacillati</taxon>
        <taxon>Bacillota</taxon>
        <taxon>Clostridia</taxon>
        <taxon>Eubacteriales</taxon>
        <taxon>Oscillospiraceae</taxon>
        <taxon>Ruminococcus</taxon>
    </lineage>
</organism>
<evidence type="ECO:0000256" key="1">
    <source>
        <dbReference type="ARBA" id="ARBA00004651"/>
    </source>
</evidence>
<evidence type="ECO:0000256" key="5">
    <source>
        <dbReference type="ARBA" id="ARBA00022989"/>
    </source>
</evidence>
<comment type="caution">
    <text evidence="8">The sequence shown here is derived from an EMBL/GenBank/DDBJ whole genome shotgun (WGS) entry which is preliminary data.</text>
</comment>
<accession>A0A2N0UIR7</accession>
<evidence type="ECO:0000256" key="2">
    <source>
        <dbReference type="ARBA" id="ARBA00022448"/>
    </source>
</evidence>
<dbReference type="PIRSF" id="PIRSF006603">
    <property type="entry name" value="DinF"/>
    <property type="match status" value="1"/>
</dbReference>
<evidence type="ECO:0000313" key="8">
    <source>
        <dbReference type="EMBL" id="PKD26884.1"/>
    </source>
</evidence>
<dbReference type="EMBL" id="NNSR01000073">
    <property type="protein sequence ID" value="PKD26884.1"/>
    <property type="molecule type" value="Genomic_DNA"/>
</dbReference>
<feature type="transmembrane region" description="Helical" evidence="7">
    <location>
        <begin position="361"/>
        <end position="380"/>
    </location>
</feature>
<dbReference type="InterPro" id="IPR048279">
    <property type="entry name" value="MdtK-like"/>
</dbReference>
<evidence type="ECO:0000256" key="6">
    <source>
        <dbReference type="ARBA" id="ARBA00023136"/>
    </source>
</evidence>
<comment type="subcellular location">
    <subcellularLocation>
        <location evidence="1">Cell membrane</location>
        <topology evidence="1">Multi-pass membrane protein</topology>
    </subcellularLocation>
</comment>
<dbReference type="InterPro" id="IPR002528">
    <property type="entry name" value="MATE_fam"/>
</dbReference>
<dbReference type="PANTHER" id="PTHR43549">
    <property type="entry name" value="MULTIDRUG RESISTANCE PROTEIN YPNP-RELATED"/>
    <property type="match status" value="1"/>
</dbReference>
<feature type="transmembrane region" description="Helical" evidence="7">
    <location>
        <begin position="55"/>
        <end position="83"/>
    </location>
</feature>
<evidence type="ECO:0000256" key="7">
    <source>
        <dbReference type="SAM" id="Phobius"/>
    </source>
</evidence>
<feature type="transmembrane region" description="Helical" evidence="7">
    <location>
        <begin position="242"/>
        <end position="264"/>
    </location>
</feature>
<dbReference type="Pfam" id="PF01554">
    <property type="entry name" value="MatE"/>
    <property type="match status" value="2"/>
</dbReference>
<dbReference type="GO" id="GO:0042910">
    <property type="term" value="F:xenobiotic transmembrane transporter activity"/>
    <property type="evidence" value="ECO:0007669"/>
    <property type="project" value="InterPro"/>
</dbReference>
<keyword evidence="9" id="KW-1185">Reference proteome</keyword>
<evidence type="ECO:0000313" key="9">
    <source>
        <dbReference type="Proteomes" id="UP000233425"/>
    </source>
</evidence>
<proteinExistence type="predicted"/>
<name>A0A2N0UIR7_9FIRM</name>
<feature type="transmembrane region" description="Helical" evidence="7">
    <location>
        <begin position="392"/>
        <end position="411"/>
    </location>
</feature>
<protein>
    <submittedName>
        <fullName evidence="8">Multidrug export protein MepA</fullName>
    </submittedName>
</protein>
<feature type="transmembrane region" description="Helical" evidence="7">
    <location>
        <begin position="284"/>
        <end position="303"/>
    </location>
</feature>
<feature type="transmembrane region" description="Helical" evidence="7">
    <location>
        <begin position="133"/>
        <end position="154"/>
    </location>
</feature>
<keyword evidence="4 7" id="KW-0812">Transmembrane</keyword>